<dbReference type="GO" id="GO:0004765">
    <property type="term" value="F:shikimate kinase activity"/>
    <property type="evidence" value="ECO:0007669"/>
    <property type="project" value="UniProtKB-EC"/>
</dbReference>
<dbReference type="PROSITE" id="PS01128">
    <property type="entry name" value="SHIKIMATE_KINASE"/>
    <property type="match status" value="1"/>
</dbReference>
<accession>A0ABV2JLZ3</accession>
<keyword evidence="13" id="KW-1185">Reference proteome</keyword>
<feature type="binding site" evidence="11">
    <location>
        <position position="137"/>
    </location>
    <ligand>
        <name>substrate</name>
    </ligand>
</feature>
<comment type="similarity">
    <text evidence="2 11">Belongs to the shikimate kinase family.</text>
</comment>
<comment type="catalytic activity">
    <reaction evidence="10 11">
        <text>shikimate + ATP = 3-phosphoshikimate + ADP + H(+)</text>
        <dbReference type="Rhea" id="RHEA:13121"/>
        <dbReference type="ChEBI" id="CHEBI:15378"/>
        <dbReference type="ChEBI" id="CHEBI:30616"/>
        <dbReference type="ChEBI" id="CHEBI:36208"/>
        <dbReference type="ChEBI" id="CHEBI:145989"/>
        <dbReference type="ChEBI" id="CHEBI:456216"/>
        <dbReference type="EC" id="2.7.1.71"/>
    </reaction>
</comment>
<evidence type="ECO:0000256" key="10">
    <source>
        <dbReference type="ARBA" id="ARBA00048567"/>
    </source>
</evidence>
<feature type="binding site" evidence="11">
    <location>
        <position position="119"/>
    </location>
    <ligand>
        <name>ATP</name>
        <dbReference type="ChEBI" id="CHEBI:30616"/>
    </ligand>
</feature>
<evidence type="ECO:0000313" key="12">
    <source>
        <dbReference type="EMBL" id="MET3643893.1"/>
    </source>
</evidence>
<gene>
    <name evidence="11" type="primary">aroK</name>
    <name evidence="12" type="ORF">ABID27_000515</name>
</gene>
<name>A0ABV2JLZ3_9STRE</name>
<dbReference type="SUPFAM" id="SSF52540">
    <property type="entry name" value="P-loop containing nucleoside triphosphate hydrolases"/>
    <property type="match status" value="1"/>
</dbReference>
<organism evidence="12 13">
    <name type="scientific">Streptococcus gallinaceus</name>
    <dbReference type="NCBI Taxonomy" id="165758"/>
    <lineage>
        <taxon>Bacteria</taxon>
        <taxon>Bacillati</taxon>
        <taxon>Bacillota</taxon>
        <taxon>Bacilli</taxon>
        <taxon>Lactobacillales</taxon>
        <taxon>Streptococcaceae</taxon>
        <taxon>Streptococcus</taxon>
    </lineage>
</organism>
<evidence type="ECO:0000256" key="1">
    <source>
        <dbReference type="ARBA" id="ARBA00004842"/>
    </source>
</evidence>
<keyword evidence="5 11" id="KW-0808">Transferase</keyword>
<keyword evidence="4 11" id="KW-0028">Amino-acid biosynthesis</keyword>
<comment type="subunit">
    <text evidence="11">Monomer.</text>
</comment>
<dbReference type="InterPro" id="IPR023000">
    <property type="entry name" value="Shikimate_kinase_CS"/>
</dbReference>
<evidence type="ECO:0000256" key="2">
    <source>
        <dbReference type="ARBA" id="ARBA00006997"/>
    </source>
</evidence>
<feature type="binding site" evidence="11">
    <location>
        <position position="55"/>
    </location>
    <ligand>
        <name>substrate</name>
    </ligand>
</feature>
<feature type="binding site" evidence="11">
    <location>
        <position position="31"/>
    </location>
    <ligand>
        <name>substrate</name>
    </ligand>
</feature>
<dbReference type="HAMAP" id="MF_00109">
    <property type="entry name" value="Shikimate_kinase"/>
    <property type="match status" value="1"/>
</dbReference>
<dbReference type="PANTHER" id="PTHR21087:SF16">
    <property type="entry name" value="SHIKIMATE KINASE 1, CHLOROPLASTIC"/>
    <property type="match status" value="1"/>
</dbReference>
<feature type="binding site" evidence="11">
    <location>
        <position position="154"/>
    </location>
    <ligand>
        <name>ATP</name>
        <dbReference type="ChEBI" id="CHEBI:30616"/>
    </ligand>
</feature>
<comment type="pathway">
    <text evidence="1 11">Metabolic intermediate biosynthesis; chorismate biosynthesis; chorismate from D-erythrose 4-phosphate and phosphoenolpyruvate: step 5/7.</text>
</comment>
<dbReference type="PRINTS" id="PR01100">
    <property type="entry name" value="SHIKIMTKNASE"/>
</dbReference>
<feature type="binding site" evidence="11">
    <location>
        <begin position="10"/>
        <end position="15"/>
    </location>
    <ligand>
        <name>ATP</name>
        <dbReference type="ChEBI" id="CHEBI:30616"/>
    </ligand>
</feature>
<comment type="cofactor">
    <cofactor evidence="11">
        <name>Mg(2+)</name>
        <dbReference type="ChEBI" id="CHEBI:18420"/>
    </cofactor>
    <text evidence="11">Binds 1 Mg(2+) ion per subunit.</text>
</comment>
<dbReference type="Gene3D" id="3.40.50.300">
    <property type="entry name" value="P-loop containing nucleotide triphosphate hydrolases"/>
    <property type="match status" value="1"/>
</dbReference>
<comment type="function">
    <text evidence="11">Catalyzes the specific phosphorylation of the 3-hydroxyl group of shikimic acid using ATP as a cosubstrate.</text>
</comment>
<reference evidence="12 13" key="1">
    <citation type="submission" date="2024-06" db="EMBL/GenBank/DDBJ databases">
        <title>Genomic Encyclopedia of Type Strains, Phase IV (KMG-IV): sequencing the most valuable type-strain genomes for metagenomic binning, comparative biology and taxonomic classification.</title>
        <authorList>
            <person name="Goeker M."/>
        </authorList>
    </citation>
    <scope>NUCLEOTIDE SEQUENCE [LARGE SCALE GENOMIC DNA]</scope>
    <source>
        <strain evidence="12 13">DSM 15349</strain>
    </source>
</reference>
<comment type="subcellular location">
    <subcellularLocation>
        <location evidence="11">Cytoplasm</location>
    </subcellularLocation>
</comment>
<keyword evidence="11" id="KW-0963">Cytoplasm</keyword>
<keyword evidence="7 11" id="KW-0418">Kinase</keyword>
<keyword evidence="11" id="KW-0460">Magnesium</keyword>
<dbReference type="PANTHER" id="PTHR21087">
    <property type="entry name" value="SHIKIMATE KINASE"/>
    <property type="match status" value="1"/>
</dbReference>
<dbReference type="InterPro" id="IPR000623">
    <property type="entry name" value="Shikimate_kinase/TSH1"/>
</dbReference>
<dbReference type="Pfam" id="PF01202">
    <property type="entry name" value="SKI"/>
    <property type="match status" value="1"/>
</dbReference>
<evidence type="ECO:0000256" key="6">
    <source>
        <dbReference type="ARBA" id="ARBA00022741"/>
    </source>
</evidence>
<keyword evidence="9 11" id="KW-0057">Aromatic amino acid biosynthesis</keyword>
<sequence>MAILLLGFMGAGKTTVASYLQEHYEQFLDMDMIIEEKIGMSITEFFSKEGEAAFRVIESETLEELLQTPGEVIISTGGGVVISEKNRELLRSNRKHNVLLAASFEVLYDRIANDKIFQRPLFLNNSKEDFHGIYERRMMLYEGLSDLIINTDNRSPEEVARIIRCV</sequence>
<evidence type="ECO:0000313" key="13">
    <source>
        <dbReference type="Proteomes" id="UP001549055"/>
    </source>
</evidence>
<proteinExistence type="inferred from homology"/>
<dbReference type="InterPro" id="IPR031322">
    <property type="entry name" value="Shikimate/glucono_kinase"/>
</dbReference>
<dbReference type="EC" id="2.7.1.71" evidence="3 11"/>
<keyword evidence="11" id="KW-0479">Metal-binding</keyword>
<keyword evidence="6 11" id="KW-0547">Nucleotide-binding</keyword>
<dbReference type="CDD" id="cd00464">
    <property type="entry name" value="SK"/>
    <property type="match status" value="1"/>
</dbReference>
<dbReference type="Proteomes" id="UP001549055">
    <property type="component" value="Unassembled WGS sequence"/>
</dbReference>
<dbReference type="RefSeq" id="WP_253364017.1">
    <property type="nucleotide sequence ID" value="NZ_JALJXU010000002.1"/>
</dbReference>
<keyword evidence="8 11" id="KW-0067">ATP-binding</keyword>
<evidence type="ECO:0000256" key="4">
    <source>
        <dbReference type="ARBA" id="ARBA00022605"/>
    </source>
</evidence>
<dbReference type="InterPro" id="IPR027417">
    <property type="entry name" value="P-loop_NTPase"/>
</dbReference>
<evidence type="ECO:0000256" key="11">
    <source>
        <dbReference type="HAMAP-Rule" id="MF_00109"/>
    </source>
</evidence>
<evidence type="ECO:0000256" key="3">
    <source>
        <dbReference type="ARBA" id="ARBA00012154"/>
    </source>
</evidence>
<dbReference type="EMBL" id="JBEPMK010000002">
    <property type="protein sequence ID" value="MET3643893.1"/>
    <property type="molecule type" value="Genomic_DNA"/>
</dbReference>
<evidence type="ECO:0000256" key="9">
    <source>
        <dbReference type="ARBA" id="ARBA00023141"/>
    </source>
</evidence>
<evidence type="ECO:0000256" key="5">
    <source>
        <dbReference type="ARBA" id="ARBA00022679"/>
    </source>
</evidence>
<comment type="caution">
    <text evidence="12">The sequence shown here is derived from an EMBL/GenBank/DDBJ whole genome shotgun (WGS) entry which is preliminary data.</text>
</comment>
<evidence type="ECO:0000256" key="7">
    <source>
        <dbReference type="ARBA" id="ARBA00022777"/>
    </source>
</evidence>
<feature type="binding site" evidence="11">
    <location>
        <position position="78"/>
    </location>
    <ligand>
        <name>substrate</name>
    </ligand>
</feature>
<feature type="binding site" evidence="11">
    <location>
        <position position="14"/>
    </location>
    <ligand>
        <name>Mg(2+)</name>
        <dbReference type="ChEBI" id="CHEBI:18420"/>
    </ligand>
</feature>
<evidence type="ECO:0000256" key="8">
    <source>
        <dbReference type="ARBA" id="ARBA00022840"/>
    </source>
</evidence>
<protein>
    <recommendedName>
        <fullName evidence="3 11">Shikimate kinase</fullName>
        <shortName evidence="11">SK</shortName>
        <ecNumber evidence="3 11">2.7.1.71</ecNumber>
    </recommendedName>
</protein>